<accession>A0A2R8BHV0</accession>
<evidence type="ECO:0000313" key="10">
    <source>
        <dbReference type="Proteomes" id="UP000244880"/>
    </source>
</evidence>
<feature type="binding site" evidence="5">
    <location>
        <position position="95"/>
    </location>
    <ligand>
        <name>substrate</name>
    </ligand>
</feature>
<dbReference type="Pfam" id="PF00208">
    <property type="entry name" value="ELFV_dehydrog"/>
    <property type="match status" value="1"/>
</dbReference>
<evidence type="ECO:0000256" key="5">
    <source>
        <dbReference type="PIRSR" id="PIRSR000185-2"/>
    </source>
</evidence>
<keyword evidence="2 3" id="KW-0560">Oxidoreductase</keyword>
<evidence type="ECO:0000256" key="1">
    <source>
        <dbReference type="ARBA" id="ARBA00006382"/>
    </source>
</evidence>
<dbReference type="FunFam" id="3.40.50.720:FF:000100">
    <property type="entry name" value="Glutamate dehydrogenase 1, mitochondrial"/>
    <property type="match status" value="1"/>
</dbReference>
<dbReference type="InterPro" id="IPR036291">
    <property type="entry name" value="NAD(P)-bd_dom_sf"/>
</dbReference>
<evidence type="ECO:0000313" key="9">
    <source>
        <dbReference type="EMBL" id="SPH22699.1"/>
    </source>
</evidence>
<dbReference type="SUPFAM" id="SSF53223">
    <property type="entry name" value="Aminoacid dehydrogenase-like, N-terminal domain"/>
    <property type="match status" value="1"/>
</dbReference>
<dbReference type="PRINTS" id="PR00082">
    <property type="entry name" value="GLFDHDRGNASE"/>
</dbReference>
<evidence type="ECO:0000256" key="3">
    <source>
        <dbReference type="PIRNR" id="PIRNR000185"/>
    </source>
</evidence>
<feature type="active site" description="Proton donor" evidence="4">
    <location>
        <position position="107"/>
    </location>
</feature>
<dbReference type="CDD" id="cd01076">
    <property type="entry name" value="NAD_bind_1_Glu_DH"/>
    <property type="match status" value="1"/>
</dbReference>
<feature type="site" description="Important for catalysis" evidence="6">
    <location>
        <position position="149"/>
    </location>
</feature>
<dbReference type="Pfam" id="PF02812">
    <property type="entry name" value="ELFV_dehydrog_N"/>
    <property type="match status" value="1"/>
</dbReference>
<gene>
    <name evidence="9" type="primary">gdhA</name>
    <name evidence="9" type="ORF">ASD8599_03444</name>
</gene>
<evidence type="ECO:0000259" key="8">
    <source>
        <dbReference type="SMART" id="SM00839"/>
    </source>
</evidence>
<dbReference type="Proteomes" id="UP000244880">
    <property type="component" value="Unassembled WGS sequence"/>
</dbReference>
<dbReference type="InterPro" id="IPR033922">
    <property type="entry name" value="NAD_bind_Glu_DH"/>
</dbReference>
<dbReference type="EMBL" id="OMOR01000001">
    <property type="protein sequence ID" value="SPH22699.1"/>
    <property type="molecule type" value="Genomic_DNA"/>
</dbReference>
<feature type="domain" description="Glutamate/phenylalanine/leucine/valine/L-tryptophan dehydrogenase C-terminal" evidence="8">
    <location>
        <begin position="188"/>
        <end position="475"/>
    </location>
</feature>
<feature type="binding site" evidence="5">
    <location>
        <position position="364"/>
    </location>
    <ligand>
        <name>substrate</name>
    </ligand>
</feature>
<feature type="binding site" evidence="5">
    <location>
        <position position="71"/>
    </location>
    <ligand>
        <name>substrate</name>
    </ligand>
</feature>
<reference evidence="9 10" key="1">
    <citation type="submission" date="2018-03" db="EMBL/GenBank/DDBJ databases">
        <authorList>
            <person name="Keele B.F."/>
        </authorList>
    </citation>
    <scope>NUCLEOTIDE SEQUENCE [LARGE SCALE GENOMIC DNA]</scope>
    <source>
        <strain evidence="9 10">CECT 8599</strain>
    </source>
</reference>
<dbReference type="GO" id="GO:0006538">
    <property type="term" value="P:L-glutamate catabolic process"/>
    <property type="evidence" value="ECO:0007669"/>
    <property type="project" value="TreeGrafter"/>
</dbReference>
<dbReference type="Gene3D" id="3.40.50.720">
    <property type="entry name" value="NAD(P)-binding Rossmann-like Domain"/>
    <property type="match status" value="1"/>
</dbReference>
<dbReference type="GO" id="GO:0004352">
    <property type="term" value="F:glutamate dehydrogenase (NAD+) activity"/>
    <property type="evidence" value="ECO:0007669"/>
    <property type="project" value="TreeGrafter"/>
</dbReference>
<organism evidence="9 10">
    <name type="scientific">Ascidiaceihabitans donghaensis</name>
    <dbReference type="NCBI Taxonomy" id="1510460"/>
    <lineage>
        <taxon>Bacteria</taxon>
        <taxon>Pseudomonadati</taxon>
        <taxon>Pseudomonadota</taxon>
        <taxon>Alphaproteobacteria</taxon>
        <taxon>Rhodobacterales</taxon>
        <taxon>Paracoccaceae</taxon>
        <taxon>Ascidiaceihabitans</taxon>
    </lineage>
</organism>
<protein>
    <recommendedName>
        <fullName evidence="3">Glutamate dehydrogenase</fullName>
    </recommendedName>
</protein>
<evidence type="ECO:0000256" key="2">
    <source>
        <dbReference type="ARBA" id="ARBA00023002"/>
    </source>
</evidence>
<evidence type="ECO:0000256" key="4">
    <source>
        <dbReference type="PIRSR" id="PIRSR000185-1"/>
    </source>
</evidence>
<evidence type="ECO:0000256" key="6">
    <source>
        <dbReference type="PIRSR" id="PIRSR000185-3"/>
    </source>
</evidence>
<name>A0A2R8BHV0_9RHOB</name>
<dbReference type="InterPro" id="IPR014362">
    <property type="entry name" value="Glu_DH"/>
</dbReference>
<feature type="binding site" evidence="5">
    <location>
        <position position="195"/>
    </location>
    <ligand>
        <name>NAD(+)</name>
        <dbReference type="ChEBI" id="CHEBI:57540"/>
    </ligand>
</feature>
<sequence>MSAPNEPSFRESVDMMFNRAVALMDLPPGLEEKIRVCNATYTVRFGVRLRGQIQTFTGYRSVHSEHMEPVKGGIRFSLGVNQDEVEALAALMTYKCALVEAPFGGSKGGLCIDPRQYDEHELEQITRRFAYELIKRDLINPSQNVPAPDMGTGEREMAWMVDQYARMNTTDINAKACVTGKPLNAGGIAGRVEATGRGVQYALREFFRDTEGVKKAGLTGTLDGKRVVVQGLGNVGYHAAKFLAAEDGCKVVGIIERDGALVDTKGLDVDAIQHWISTHGGIAGYPDATFVENGAKVLEEECEILIPAALEGVINLSNAANIKAPLIIEAANGPVTAGADAILRDKGTVIIPDMYANAGGVTVSYFEWVKNLSHIRFGRMQRRQEEGRHQLVVDELERLSSDSGIGWQLSPDFKDRYLRGADELELVRSGLDDTMRIAYQSMMNVWHSRDDVQDLRTAAYLVSIDKVASSYKAKGL</sequence>
<dbReference type="InterPro" id="IPR006097">
    <property type="entry name" value="Glu/Leu/Phe/Val/Trp_DH_dimer"/>
</dbReference>
<dbReference type="FunFam" id="3.40.50.10860:FF:000003">
    <property type="entry name" value="Glutamate dehydrogenase"/>
    <property type="match status" value="1"/>
</dbReference>
<keyword evidence="10" id="KW-1185">Reference proteome</keyword>
<dbReference type="Gene3D" id="3.40.50.10860">
    <property type="entry name" value="Leucine Dehydrogenase, chain A, domain 1"/>
    <property type="match status" value="1"/>
</dbReference>
<dbReference type="RefSeq" id="WP_108829616.1">
    <property type="nucleotide sequence ID" value="NZ_OMOR01000001.1"/>
</dbReference>
<dbReference type="OrthoDB" id="9803297at2"/>
<dbReference type="InterPro" id="IPR006096">
    <property type="entry name" value="Glu/Leu/Phe/Val/Trp_DH_C"/>
</dbReference>
<dbReference type="InterPro" id="IPR046346">
    <property type="entry name" value="Aminoacid_DH-like_N_sf"/>
</dbReference>
<keyword evidence="5" id="KW-0547">Nucleotide-binding</keyword>
<dbReference type="PANTHER" id="PTHR11606">
    <property type="entry name" value="GLUTAMATE DEHYDROGENASE"/>
    <property type="match status" value="1"/>
</dbReference>
<dbReference type="GO" id="GO:0000166">
    <property type="term" value="F:nucleotide binding"/>
    <property type="evidence" value="ECO:0007669"/>
    <property type="project" value="UniProtKB-KW"/>
</dbReference>
<dbReference type="SMART" id="SM00839">
    <property type="entry name" value="ELFV_dehydrog"/>
    <property type="match status" value="1"/>
</dbReference>
<keyword evidence="5" id="KW-0520">NAD</keyword>
<feature type="binding site" evidence="5">
    <location>
        <position position="234"/>
    </location>
    <ligand>
        <name>NAD(+)</name>
        <dbReference type="ChEBI" id="CHEBI:57540"/>
    </ligand>
</feature>
<dbReference type="InterPro" id="IPR006095">
    <property type="entry name" value="Glu/Leu/Phe/Val/Trp_DH"/>
</dbReference>
<dbReference type="AlphaFoldDB" id="A0A2R8BHV0"/>
<comment type="similarity">
    <text evidence="1 3 7">Belongs to the Glu/Leu/Phe/Val dehydrogenases family.</text>
</comment>
<proteinExistence type="inferred from homology"/>
<dbReference type="PANTHER" id="PTHR11606:SF13">
    <property type="entry name" value="GLUTAMATE DEHYDROGENASE 1, MITOCHONDRIAL"/>
    <property type="match status" value="1"/>
</dbReference>
<dbReference type="PIRSF" id="PIRSF000185">
    <property type="entry name" value="Glu_DH"/>
    <property type="match status" value="1"/>
</dbReference>
<evidence type="ECO:0000256" key="7">
    <source>
        <dbReference type="RuleBase" id="RU004417"/>
    </source>
</evidence>
<dbReference type="SUPFAM" id="SSF51735">
    <property type="entry name" value="NAD(P)-binding Rossmann-fold domains"/>
    <property type="match status" value="1"/>
</dbReference>